<sequence length="63" mass="7140">MLTAMQMGYFKDDLKAVLEEVVIREAIMETDASCTATISMSEPMKVEFTFVAIFEKKDKEGKL</sequence>
<evidence type="ECO:0000313" key="1">
    <source>
        <dbReference type="EMBL" id="GAG95861.1"/>
    </source>
</evidence>
<gene>
    <name evidence="1" type="ORF">S01H4_49000</name>
</gene>
<accession>X1DHF6</accession>
<dbReference type="AlphaFoldDB" id="X1DHF6"/>
<comment type="caution">
    <text evidence="1">The sequence shown here is derived from an EMBL/GenBank/DDBJ whole genome shotgun (WGS) entry which is preliminary data.</text>
</comment>
<reference evidence="1" key="1">
    <citation type="journal article" date="2014" name="Front. Microbiol.">
        <title>High frequency of phylogenetically diverse reductive dehalogenase-homologous genes in deep subseafloor sedimentary metagenomes.</title>
        <authorList>
            <person name="Kawai M."/>
            <person name="Futagami T."/>
            <person name="Toyoda A."/>
            <person name="Takaki Y."/>
            <person name="Nishi S."/>
            <person name="Hori S."/>
            <person name="Arai W."/>
            <person name="Tsubouchi T."/>
            <person name="Morono Y."/>
            <person name="Uchiyama I."/>
            <person name="Ito T."/>
            <person name="Fujiyama A."/>
            <person name="Inagaki F."/>
            <person name="Takami H."/>
        </authorList>
    </citation>
    <scope>NUCLEOTIDE SEQUENCE</scope>
    <source>
        <strain evidence="1">Expedition CK06-06</strain>
    </source>
</reference>
<dbReference type="EMBL" id="BART01027667">
    <property type="protein sequence ID" value="GAG95861.1"/>
    <property type="molecule type" value="Genomic_DNA"/>
</dbReference>
<proteinExistence type="predicted"/>
<organism evidence="1">
    <name type="scientific">marine sediment metagenome</name>
    <dbReference type="NCBI Taxonomy" id="412755"/>
    <lineage>
        <taxon>unclassified sequences</taxon>
        <taxon>metagenomes</taxon>
        <taxon>ecological metagenomes</taxon>
    </lineage>
</organism>
<name>X1DHF6_9ZZZZ</name>
<protein>
    <submittedName>
        <fullName evidence="1">Uncharacterized protein</fullName>
    </submittedName>
</protein>